<dbReference type="NCBIfam" id="TIGR01484">
    <property type="entry name" value="HAD-SF-IIB"/>
    <property type="match status" value="1"/>
</dbReference>
<reference evidence="3" key="1">
    <citation type="submission" date="2018-06" db="EMBL/GenBank/DDBJ databases">
        <authorList>
            <person name="Zhirakovskaya E."/>
        </authorList>
    </citation>
    <scope>NUCLEOTIDE SEQUENCE</scope>
</reference>
<dbReference type="Pfam" id="PF05116">
    <property type="entry name" value="S6PP"/>
    <property type="match status" value="1"/>
</dbReference>
<dbReference type="EMBL" id="UOFO01000057">
    <property type="protein sequence ID" value="VAW85017.1"/>
    <property type="molecule type" value="Genomic_DNA"/>
</dbReference>
<dbReference type="InterPro" id="IPR006380">
    <property type="entry name" value="SPP-like_dom"/>
</dbReference>
<keyword evidence="1 3" id="KW-0378">Hydrolase</keyword>
<dbReference type="Gene3D" id="3.90.1070.10">
    <property type="match status" value="1"/>
</dbReference>
<accession>A0A3B0ZC16</accession>
<evidence type="ECO:0000259" key="2">
    <source>
        <dbReference type="Pfam" id="PF05116"/>
    </source>
</evidence>
<dbReference type="SFLD" id="SFLDG01140">
    <property type="entry name" value="C2.B:_Phosphomannomutase_and_P"/>
    <property type="match status" value="1"/>
</dbReference>
<evidence type="ECO:0000256" key="1">
    <source>
        <dbReference type="ARBA" id="ARBA00022801"/>
    </source>
</evidence>
<protein>
    <submittedName>
        <fullName evidence="3">HAD-superfamily hydrolase subfamily IIB</fullName>
    </submittedName>
</protein>
<dbReference type="InterPro" id="IPR036412">
    <property type="entry name" value="HAD-like_sf"/>
</dbReference>
<evidence type="ECO:0000313" key="3">
    <source>
        <dbReference type="EMBL" id="VAW85017.1"/>
    </source>
</evidence>
<dbReference type="AlphaFoldDB" id="A0A3B0ZC16"/>
<proteinExistence type="predicted"/>
<name>A0A3B0ZC16_9ZZZZ</name>
<dbReference type="SUPFAM" id="SSF56784">
    <property type="entry name" value="HAD-like"/>
    <property type="match status" value="1"/>
</dbReference>
<gene>
    <name evidence="3" type="ORF">MNBD_GAMMA16-1240</name>
</gene>
<dbReference type="GO" id="GO:0016787">
    <property type="term" value="F:hydrolase activity"/>
    <property type="evidence" value="ECO:0007669"/>
    <property type="project" value="UniProtKB-KW"/>
</dbReference>
<dbReference type="Gene3D" id="3.40.50.1000">
    <property type="entry name" value="HAD superfamily/HAD-like"/>
    <property type="match status" value="1"/>
</dbReference>
<feature type="domain" description="Sucrose phosphatase-like" evidence="2">
    <location>
        <begin position="7"/>
        <end position="273"/>
    </location>
</feature>
<dbReference type="SFLD" id="SFLDS00003">
    <property type="entry name" value="Haloacid_Dehalogenase"/>
    <property type="match status" value="1"/>
</dbReference>
<sequence length="281" mass="31765">MIIPARRLLLCTDMDRTLIPNGSAVESRFARQRFTDFITVPEVTLVYVTGRDRQRVTQAMADYDLPLPDYAITDVGTRIYKIKNREWQELQDWTQQIGNDWQGKSVMDIQNFLTDIGGLRLQESEKQNKHKLSYYVDLTHDKLKILEAVNVLLRQSGIAANIIWSIDDEMNLGLLDILPKSANKLHAVTFLQRQLHYKPGETLFAGDSGNDLDVMGSIIPSVLVANASDEIREVARKLAYDAGNSASLYCANGQYVGMNGNYAAGILEGVWHFYAEYRDSL</sequence>
<dbReference type="SFLD" id="SFLDG01141">
    <property type="entry name" value="C2.B.1:_Sucrose_Phosphatase_Li"/>
    <property type="match status" value="1"/>
</dbReference>
<dbReference type="InterPro" id="IPR051518">
    <property type="entry name" value="Sucrose_Phosphatase"/>
</dbReference>
<dbReference type="PANTHER" id="PTHR46521">
    <property type="entry name" value="SUCROSE-PHOSPHATASE 2-RELATED"/>
    <property type="match status" value="1"/>
</dbReference>
<organism evidence="3">
    <name type="scientific">hydrothermal vent metagenome</name>
    <dbReference type="NCBI Taxonomy" id="652676"/>
    <lineage>
        <taxon>unclassified sequences</taxon>
        <taxon>metagenomes</taxon>
        <taxon>ecological metagenomes</taxon>
    </lineage>
</organism>
<dbReference type="InterPro" id="IPR023214">
    <property type="entry name" value="HAD_sf"/>
</dbReference>
<dbReference type="InterPro" id="IPR006379">
    <property type="entry name" value="HAD-SF_hydro_IIB"/>
</dbReference>
<dbReference type="PANTHER" id="PTHR46521:SF4">
    <property type="entry name" value="SUCROSE-PHOSPHATASE 2-RELATED"/>
    <property type="match status" value="1"/>
</dbReference>